<dbReference type="RefSeq" id="WP_109902523.1">
    <property type="nucleotide sequence ID" value="NZ_QGLE01000001.1"/>
</dbReference>
<comment type="caution">
    <text evidence="2">The sequence shown here is derived from an EMBL/GenBank/DDBJ whole genome shotgun (WGS) entry which is preliminary data.</text>
</comment>
<organism evidence="2 3">
    <name type="scientific">Zavarzinia aquatilis</name>
    <dbReference type="NCBI Taxonomy" id="2211142"/>
    <lineage>
        <taxon>Bacteria</taxon>
        <taxon>Pseudomonadati</taxon>
        <taxon>Pseudomonadota</taxon>
        <taxon>Alphaproteobacteria</taxon>
        <taxon>Rhodospirillales</taxon>
        <taxon>Zavarziniaceae</taxon>
        <taxon>Zavarzinia</taxon>
    </lineage>
</organism>
<keyword evidence="1" id="KW-0732">Signal</keyword>
<feature type="signal peptide" evidence="1">
    <location>
        <begin position="1"/>
        <end position="20"/>
    </location>
</feature>
<proteinExistence type="predicted"/>
<dbReference type="PROSITE" id="PS51257">
    <property type="entry name" value="PROKAR_LIPOPROTEIN"/>
    <property type="match status" value="1"/>
</dbReference>
<sequence length="193" mass="20666">MRNHILALLATVLLAGCAAADVPATDDPAVKLQQARQLFSVEGRPAQAERLIQEAMATYRESGDAQGLALAHREYAYFLSTPGTDAIIANPGGAQAPASPERLKRALGEMREASTLFAQLNIFDRLSNTAMGEARIEHDLDDTAAACASLTRSLAASDKQTALHPDRKPNLPPGMNSFADLIGHFRKEYGCPP</sequence>
<evidence type="ECO:0000256" key="1">
    <source>
        <dbReference type="SAM" id="SignalP"/>
    </source>
</evidence>
<dbReference type="OrthoDB" id="6899599at2"/>
<dbReference type="Proteomes" id="UP000245461">
    <property type="component" value="Unassembled WGS sequence"/>
</dbReference>
<protein>
    <submittedName>
        <fullName evidence="2">Uncharacterized protein</fullName>
    </submittedName>
</protein>
<gene>
    <name evidence="2" type="ORF">DKG74_03300</name>
</gene>
<feature type="chain" id="PRO_5016404602" evidence="1">
    <location>
        <begin position="21"/>
        <end position="193"/>
    </location>
</feature>
<evidence type="ECO:0000313" key="3">
    <source>
        <dbReference type="Proteomes" id="UP000245461"/>
    </source>
</evidence>
<evidence type="ECO:0000313" key="2">
    <source>
        <dbReference type="EMBL" id="PWR25987.1"/>
    </source>
</evidence>
<name>A0A317EG39_9PROT</name>
<keyword evidence="3" id="KW-1185">Reference proteome</keyword>
<reference evidence="2 3" key="1">
    <citation type="submission" date="2018-05" db="EMBL/GenBank/DDBJ databases">
        <title>Zavarzinia sp. HR-AS.</title>
        <authorList>
            <person name="Lee Y."/>
            <person name="Jeon C.O."/>
        </authorList>
    </citation>
    <scope>NUCLEOTIDE SEQUENCE [LARGE SCALE GENOMIC DNA]</scope>
    <source>
        <strain evidence="2 3">HR-AS</strain>
    </source>
</reference>
<accession>A0A317EG39</accession>
<dbReference type="EMBL" id="QGLE01000001">
    <property type="protein sequence ID" value="PWR25987.1"/>
    <property type="molecule type" value="Genomic_DNA"/>
</dbReference>
<dbReference type="AlphaFoldDB" id="A0A317EG39"/>